<feature type="transmembrane region" description="Helical" evidence="8">
    <location>
        <begin position="289"/>
        <end position="308"/>
    </location>
</feature>
<reference evidence="10 11" key="1">
    <citation type="submission" date="2014-04" db="EMBL/GenBank/DDBJ databases">
        <title>The Genome Sequence of Thermoanaerobaculum aquaticum MP-01, The First Cultivated Group 23 Acidobacterium.</title>
        <authorList>
            <person name="Stamps B.W."/>
            <person name="Losey N.A."/>
            <person name="Lawson P.A."/>
            <person name="Stevenson B.S."/>
        </authorList>
    </citation>
    <scope>NUCLEOTIDE SEQUENCE [LARGE SCALE GENOMIC DNA]</scope>
    <source>
        <strain evidence="10 11">MP-01</strain>
    </source>
</reference>
<dbReference type="InterPro" id="IPR038731">
    <property type="entry name" value="RgtA/B/C-like"/>
</dbReference>
<evidence type="ECO:0000256" key="1">
    <source>
        <dbReference type="ARBA" id="ARBA00004651"/>
    </source>
</evidence>
<dbReference type="AlphaFoldDB" id="A0A062Y093"/>
<evidence type="ECO:0000259" key="9">
    <source>
        <dbReference type="Pfam" id="PF13231"/>
    </source>
</evidence>
<dbReference type="Pfam" id="PF13231">
    <property type="entry name" value="PMT_2"/>
    <property type="match status" value="1"/>
</dbReference>
<evidence type="ECO:0000313" key="11">
    <source>
        <dbReference type="Proteomes" id="UP000027284"/>
    </source>
</evidence>
<evidence type="ECO:0000256" key="7">
    <source>
        <dbReference type="ARBA" id="ARBA00023136"/>
    </source>
</evidence>
<name>A0A062Y093_9BACT</name>
<dbReference type="GO" id="GO:0016763">
    <property type="term" value="F:pentosyltransferase activity"/>
    <property type="evidence" value="ECO:0007669"/>
    <property type="project" value="TreeGrafter"/>
</dbReference>
<dbReference type="GO" id="GO:0005886">
    <property type="term" value="C:plasma membrane"/>
    <property type="evidence" value="ECO:0007669"/>
    <property type="project" value="UniProtKB-SubCell"/>
</dbReference>
<keyword evidence="5 8" id="KW-0812">Transmembrane</keyword>
<evidence type="ECO:0000256" key="8">
    <source>
        <dbReference type="SAM" id="Phobius"/>
    </source>
</evidence>
<dbReference type="EMBL" id="JMFG01000011">
    <property type="protein sequence ID" value="KDA54190.1"/>
    <property type="molecule type" value="Genomic_DNA"/>
</dbReference>
<accession>A0A062Y093</accession>
<dbReference type="STRING" id="1312852.EG19_01080"/>
<gene>
    <name evidence="10" type="ORF">EG19_01080</name>
</gene>
<dbReference type="Proteomes" id="UP000027284">
    <property type="component" value="Unassembled WGS sequence"/>
</dbReference>
<protein>
    <recommendedName>
        <fullName evidence="9">Glycosyltransferase RgtA/B/C/D-like domain-containing protein</fullName>
    </recommendedName>
</protein>
<keyword evidence="4" id="KW-0808">Transferase</keyword>
<dbReference type="InterPro" id="IPR050297">
    <property type="entry name" value="LipidA_mod_glycosyltrf_83"/>
</dbReference>
<evidence type="ECO:0000256" key="3">
    <source>
        <dbReference type="ARBA" id="ARBA00022676"/>
    </source>
</evidence>
<feature type="transmembrane region" description="Helical" evidence="8">
    <location>
        <begin position="80"/>
        <end position="99"/>
    </location>
</feature>
<evidence type="ECO:0000256" key="6">
    <source>
        <dbReference type="ARBA" id="ARBA00022989"/>
    </source>
</evidence>
<evidence type="ECO:0000256" key="2">
    <source>
        <dbReference type="ARBA" id="ARBA00022475"/>
    </source>
</evidence>
<keyword evidence="11" id="KW-1185">Reference proteome</keyword>
<keyword evidence="6 8" id="KW-1133">Transmembrane helix</keyword>
<sequence length="607" mass="67002">MLNFSSLRRAGKAAPVVVAWVLLAASRVLARQGTLWEWDDYVFQLALAHFAPQAQVPHPPFYPGYVYLARTAKLITADDVLALTWVSVVANMAALVFLYRITVELLGCPRTALTAVLIFAFAPAVWLHAGVPLSDPAGLAWALLALWLSLLSFRKPHWLPAAAVALGAAFSVRPQTSLLAFLPLAVAWWRVDGRRRWLTLSALAGSVSAFYVTPILVAAQDIAGVWRWVRYQAQFVLESDSLAAHGWRLALVAQRYFLDLWVLPLLAIVMLALSLIGVRVLFRQGHKRPLGFLAAAFFPYMVVAWLFFNPSTGPRYALPYLPLFAILAAVAVVAIERRLVPRGLPLVTALLVVLTAKLTLPAVLVVHARPSPPVAAAAEIKRRVGEKPFRLVYHASLFMHAQALFPSVAKLPAKNQEELCAVPLDGMPIWVFGLAEGGEVAAWPPLPALSRATRSRYLQVPFGPLTEACVLYGRGWYQPEVVEGGERAGHSFRWMAREGEATVPPAAVDLRLEIEATVPLWALPHPPHIALLVNGRLFVERVTSSKEWREVVRIPAAYLHATEPNHLTLRTSETFVPAAPGTTGDHRELGVKLWRLSVRPWDDPHRE</sequence>
<keyword evidence="2" id="KW-1003">Cell membrane</keyword>
<organism evidence="10 11">
    <name type="scientific">Thermoanaerobaculum aquaticum</name>
    <dbReference type="NCBI Taxonomy" id="1312852"/>
    <lineage>
        <taxon>Bacteria</taxon>
        <taxon>Pseudomonadati</taxon>
        <taxon>Acidobacteriota</taxon>
        <taxon>Thermoanaerobaculia</taxon>
        <taxon>Thermoanaerobaculales</taxon>
        <taxon>Thermoanaerobaculaceae</taxon>
        <taxon>Thermoanaerobaculum</taxon>
    </lineage>
</organism>
<feature type="transmembrane region" description="Helical" evidence="8">
    <location>
        <begin position="137"/>
        <end position="153"/>
    </location>
</feature>
<comment type="subcellular location">
    <subcellularLocation>
        <location evidence="1">Cell membrane</location>
        <topology evidence="1">Multi-pass membrane protein</topology>
    </subcellularLocation>
</comment>
<dbReference type="PANTHER" id="PTHR33908:SF11">
    <property type="entry name" value="MEMBRANE PROTEIN"/>
    <property type="match status" value="1"/>
</dbReference>
<evidence type="ECO:0000256" key="4">
    <source>
        <dbReference type="ARBA" id="ARBA00022679"/>
    </source>
</evidence>
<keyword evidence="3" id="KW-0328">Glycosyltransferase</keyword>
<feature type="transmembrane region" description="Helical" evidence="8">
    <location>
        <begin position="197"/>
        <end position="219"/>
    </location>
</feature>
<comment type="caution">
    <text evidence="10">The sequence shown here is derived from an EMBL/GenBank/DDBJ whole genome shotgun (WGS) entry which is preliminary data.</text>
</comment>
<evidence type="ECO:0000256" key="5">
    <source>
        <dbReference type="ARBA" id="ARBA00022692"/>
    </source>
</evidence>
<dbReference type="GO" id="GO:0009103">
    <property type="term" value="P:lipopolysaccharide biosynthetic process"/>
    <property type="evidence" value="ECO:0007669"/>
    <property type="project" value="UniProtKB-ARBA"/>
</dbReference>
<evidence type="ECO:0000313" key="10">
    <source>
        <dbReference type="EMBL" id="KDA54190.1"/>
    </source>
</evidence>
<proteinExistence type="predicted"/>
<feature type="transmembrane region" description="Helical" evidence="8">
    <location>
        <begin position="261"/>
        <end position="282"/>
    </location>
</feature>
<feature type="domain" description="Glycosyltransferase RgtA/B/C/D-like" evidence="9">
    <location>
        <begin position="58"/>
        <end position="212"/>
    </location>
</feature>
<feature type="transmembrane region" description="Helical" evidence="8">
    <location>
        <begin position="111"/>
        <end position="131"/>
    </location>
</feature>
<feature type="transmembrane region" description="Helical" evidence="8">
    <location>
        <begin position="343"/>
        <end position="366"/>
    </location>
</feature>
<dbReference type="PANTHER" id="PTHR33908">
    <property type="entry name" value="MANNOSYLTRANSFERASE YKCB-RELATED"/>
    <property type="match status" value="1"/>
</dbReference>
<keyword evidence="7 8" id="KW-0472">Membrane</keyword>
<feature type="transmembrane region" description="Helical" evidence="8">
    <location>
        <begin position="320"/>
        <end position="336"/>
    </location>
</feature>